<dbReference type="PANTHER" id="PTHR34670:SF8">
    <property type="entry name" value="EXPRESSED PROTEIN"/>
    <property type="match status" value="1"/>
</dbReference>
<dbReference type="AlphaFoldDB" id="A0A8J5KV63"/>
<name>A0A8J5KV63_ZINOF</name>
<accession>A0A8J5KV63</accession>
<keyword evidence="2" id="KW-1185">Reference proteome</keyword>
<dbReference type="EMBL" id="JACMSC010000014">
    <property type="protein sequence ID" value="KAG6490803.1"/>
    <property type="molecule type" value="Genomic_DNA"/>
</dbReference>
<comment type="caution">
    <text evidence="1">The sequence shown here is derived from an EMBL/GenBank/DDBJ whole genome shotgun (WGS) entry which is preliminary data.</text>
</comment>
<gene>
    <name evidence="1" type="ORF">ZIOFF_052118</name>
</gene>
<dbReference type="Proteomes" id="UP000734854">
    <property type="component" value="Unassembled WGS sequence"/>
</dbReference>
<reference evidence="1 2" key="1">
    <citation type="submission" date="2020-08" db="EMBL/GenBank/DDBJ databases">
        <title>Plant Genome Project.</title>
        <authorList>
            <person name="Zhang R.-G."/>
        </authorList>
    </citation>
    <scope>NUCLEOTIDE SEQUENCE [LARGE SCALE GENOMIC DNA]</scope>
    <source>
        <tissue evidence="1">Rhizome</tissue>
    </source>
</reference>
<evidence type="ECO:0000313" key="2">
    <source>
        <dbReference type="Proteomes" id="UP000734854"/>
    </source>
</evidence>
<dbReference type="PANTHER" id="PTHR34670">
    <property type="entry name" value="EXPRESSED PROTEIN"/>
    <property type="match status" value="1"/>
</dbReference>
<evidence type="ECO:0000313" key="1">
    <source>
        <dbReference type="EMBL" id="KAG6490803.1"/>
    </source>
</evidence>
<proteinExistence type="predicted"/>
<organism evidence="1 2">
    <name type="scientific">Zingiber officinale</name>
    <name type="common">Ginger</name>
    <name type="synonym">Amomum zingiber</name>
    <dbReference type="NCBI Taxonomy" id="94328"/>
    <lineage>
        <taxon>Eukaryota</taxon>
        <taxon>Viridiplantae</taxon>
        <taxon>Streptophyta</taxon>
        <taxon>Embryophyta</taxon>
        <taxon>Tracheophyta</taxon>
        <taxon>Spermatophyta</taxon>
        <taxon>Magnoliopsida</taxon>
        <taxon>Liliopsida</taxon>
        <taxon>Zingiberales</taxon>
        <taxon>Zingiberaceae</taxon>
        <taxon>Zingiber</taxon>
    </lineage>
</organism>
<sequence length="76" mass="8023">MEGLIPFVCRAIASYANAGGAQAPPVTVWFAGDSPSASYMRLPTGDSGRFRPGAAEVQLFSSPLPHTAGKKENEER</sequence>
<protein>
    <submittedName>
        <fullName evidence="1">Uncharacterized protein</fullName>
    </submittedName>
</protein>